<protein>
    <recommendedName>
        <fullName evidence="4">Fungal-type protein kinase domain-containing protein</fullName>
    </recommendedName>
</protein>
<organism evidence="2 3">
    <name type="scientific">Kwoniella shivajii</name>
    <dbReference type="NCBI Taxonomy" id="564305"/>
    <lineage>
        <taxon>Eukaryota</taxon>
        <taxon>Fungi</taxon>
        <taxon>Dikarya</taxon>
        <taxon>Basidiomycota</taxon>
        <taxon>Agaricomycotina</taxon>
        <taxon>Tremellomycetes</taxon>
        <taxon>Tremellales</taxon>
        <taxon>Cryptococcaceae</taxon>
        <taxon>Kwoniella</taxon>
    </lineage>
</organism>
<dbReference type="Proteomes" id="UP001329825">
    <property type="component" value="Chromosome 7"/>
</dbReference>
<name>A0ABZ1D3P2_9TREE</name>
<evidence type="ECO:0008006" key="4">
    <source>
        <dbReference type="Google" id="ProtNLM"/>
    </source>
</evidence>
<keyword evidence="3" id="KW-1185">Reference proteome</keyword>
<gene>
    <name evidence="2" type="ORF">IL334_005389</name>
</gene>
<sequence length="305" mass="33111">MSSGSQYRPSDTATTSSTISNASTDGISQDPFRPTVFVSIKGSTDESTGLEYQAGKWHYIPNNKPSSLALFDDFEKECHNATQKLTKAISKRVEPVSEKKWMGTVQKGLDEITSQSKYASSGFRSVTCTAQAMNGLQAAYGLLVEGEKSVTPPYGYLVLGVRPTSRSKSLWDSSLQTIQSFCGKTSEPIEPEVTNAKLLRLRTGFGPKTEPTHPANVGWDYLARKNSNLFPSVHVAQSVLGDHPGSEIITVPEAALDLPFFERIENPDLLEEIQTPEYLQVSQSGNSIISLSGTAANGDSDSDVY</sequence>
<evidence type="ECO:0000313" key="3">
    <source>
        <dbReference type="Proteomes" id="UP001329825"/>
    </source>
</evidence>
<accession>A0ABZ1D3P2</accession>
<evidence type="ECO:0000256" key="1">
    <source>
        <dbReference type="SAM" id="MobiDB-lite"/>
    </source>
</evidence>
<feature type="region of interest" description="Disordered" evidence="1">
    <location>
        <begin position="1"/>
        <end position="30"/>
    </location>
</feature>
<feature type="compositionally biased region" description="Low complexity" evidence="1">
    <location>
        <begin position="10"/>
        <end position="25"/>
    </location>
</feature>
<reference evidence="2 3" key="1">
    <citation type="submission" date="2024-01" db="EMBL/GenBank/DDBJ databases">
        <title>Comparative genomics of Cryptococcus and Kwoniella reveals pathogenesis evolution and contrasting modes of karyotype evolution via chromosome fusion or intercentromeric recombination.</title>
        <authorList>
            <person name="Coelho M.A."/>
            <person name="David-Palma M."/>
            <person name="Shea T."/>
            <person name="Bowers K."/>
            <person name="McGinley-Smith S."/>
            <person name="Mohammad A.W."/>
            <person name="Gnirke A."/>
            <person name="Yurkov A.M."/>
            <person name="Nowrousian M."/>
            <person name="Sun S."/>
            <person name="Cuomo C.A."/>
            <person name="Heitman J."/>
        </authorList>
    </citation>
    <scope>NUCLEOTIDE SEQUENCE [LARGE SCALE GENOMIC DNA]</scope>
    <source>
        <strain evidence="2">CBS 11374</strain>
    </source>
</reference>
<dbReference type="RefSeq" id="XP_062793153.1">
    <property type="nucleotide sequence ID" value="XM_062937102.1"/>
</dbReference>
<dbReference type="EMBL" id="CP141887">
    <property type="protein sequence ID" value="WRT68413.1"/>
    <property type="molecule type" value="Genomic_DNA"/>
</dbReference>
<proteinExistence type="predicted"/>
<evidence type="ECO:0000313" key="2">
    <source>
        <dbReference type="EMBL" id="WRT68413.1"/>
    </source>
</evidence>
<dbReference type="GeneID" id="87957520"/>